<dbReference type="RefSeq" id="WP_246448448.1">
    <property type="nucleotide sequence ID" value="NZ_JACHLP010000006.1"/>
</dbReference>
<organism evidence="1 2">
    <name type="scientific">Roseateles oligotrophus</name>
    <dbReference type="NCBI Taxonomy" id="1769250"/>
    <lineage>
        <taxon>Bacteria</taxon>
        <taxon>Pseudomonadati</taxon>
        <taxon>Pseudomonadota</taxon>
        <taxon>Betaproteobacteria</taxon>
        <taxon>Burkholderiales</taxon>
        <taxon>Sphaerotilaceae</taxon>
        <taxon>Roseateles</taxon>
    </lineage>
</organism>
<sequence length="49" mass="5220">MRLDLLLGGDQLGLDVEGDAGEMAAFGIDGTLLKLGFDASRGLRDQRLE</sequence>
<comment type="caution">
    <text evidence="1">The sequence shown here is derived from an EMBL/GenBank/DDBJ whole genome shotgun (WGS) entry which is preliminary data.</text>
</comment>
<gene>
    <name evidence="1" type="ORF">HNP55_003175</name>
</gene>
<evidence type="ECO:0000313" key="2">
    <source>
        <dbReference type="Proteomes" id="UP000562027"/>
    </source>
</evidence>
<protein>
    <submittedName>
        <fullName evidence="1">Uncharacterized protein</fullName>
    </submittedName>
</protein>
<proteinExistence type="predicted"/>
<name>A0A840LA56_9BURK</name>
<accession>A0A840LA56</accession>
<keyword evidence="2" id="KW-1185">Reference proteome</keyword>
<dbReference type="EMBL" id="JACHLP010000006">
    <property type="protein sequence ID" value="MBB4844631.1"/>
    <property type="molecule type" value="Genomic_DNA"/>
</dbReference>
<dbReference type="Proteomes" id="UP000562027">
    <property type="component" value="Unassembled WGS sequence"/>
</dbReference>
<dbReference type="AlphaFoldDB" id="A0A840LA56"/>
<evidence type="ECO:0000313" key="1">
    <source>
        <dbReference type="EMBL" id="MBB4844631.1"/>
    </source>
</evidence>
<reference evidence="1 2" key="1">
    <citation type="submission" date="2020-08" db="EMBL/GenBank/DDBJ databases">
        <title>Functional genomics of gut bacteria from endangered species of beetles.</title>
        <authorList>
            <person name="Carlos-Shanley C."/>
        </authorList>
    </citation>
    <scope>NUCLEOTIDE SEQUENCE [LARGE SCALE GENOMIC DNA]</scope>
    <source>
        <strain evidence="1 2">S00239</strain>
    </source>
</reference>